<keyword evidence="2 4" id="KW-0195">Cyclin</keyword>
<evidence type="ECO:0000256" key="3">
    <source>
        <dbReference type="ARBA" id="ARBA00023306"/>
    </source>
</evidence>
<organism evidence="6 7">
    <name type="scientific">Smittium angustum</name>
    <dbReference type="NCBI Taxonomy" id="133377"/>
    <lineage>
        <taxon>Eukaryota</taxon>
        <taxon>Fungi</taxon>
        <taxon>Fungi incertae sedis</taxon>
        <taxon>Zoopagomycota</taxon>
        <taxon>Kickxellomycotina</taxon>
        <taxon>Harpellomycetes</taxon>
        <taxon>Harpellales</taxon>
        <taxon>Legeriomycetaceae</taxon>
        <taxon>Smittium</taxon>
    </lineage>
</organism>
<reference evidence="6 7" key="1">
    <citation type="journal article" date="2018" name="MBio">
        <title>Comparative Genomics Reveals the Core Gene Toolbox for the Fungus-Insect Symbiosis.</title>
        <authorList>
            <person name="Wang Y."/>
            <person name="Stata M."/>
            <person name="Wang W."/>
            <person name="Stajich J.E."/>
            <person name="White M.M."/>
            <person name="Moncalvo J.M."/>
        </authorList>
    </citation>
    <scope>NUCLEOTIDE SEQUENCE [LARGE SCALE GENOMIC DNA]</scope>
    <source>
        <strain evidence="6 7">AUS-126-30</strain>
    </source>
</reference>
<dbReference type="GO" id="GO:0051301">
    <property type="term" value="P:cell division"/>
    <property type="evidence" value="ECO:0007669"/>
    <property type="project" value="UniProtKB-KW"/>
</dbReference>
<comment type="similarity">
    <text evidence="4">Belongs to the cyclin family.</text>
</comment>
<dbReference type="Pfam" id="PF00134">
    <property type="entry name" value="Cyclin_N"/>
    <property type="match status" value="1"/>
</dbReference>
<dbReference type="InterPro" id="IPR036915">
    <property type="entry name" value="Cyclin-like_sf"/>
</dbReference>
<dbReference type="SMART" id="SM00385">
    <property type="entry name" value="CYCLIN"/>
    <property type="match status" value="2"/>
</dbReference>
<dbReference type="Gene3D" id="1.10.472.10">
    <property type="entry name" value="Cyclin-like"/>
    <property type="match status" value="1"/>
</dbReference>
<dbReference type="SUPFAM" id="SSF47954">
    <property type="entry name" value="Cyclin-like"/>
    <property type="match status" value="2"/>
</dbReference>
<keyword evidence="1" id="KW-0132">Cell division</keyword>
<evidence type="ECO:0000256" key="2">
    <source>
        <dbReference type="ARBA" id="ARBA00023127"/>
    </source>
</evidence>
<accession>A0A2U1JF33</accession>
<dbReference type="FunFam" id="1.10.472.10:FF:000001">
    <property type="entry name" value="G2/mitotic-specific cyclin"/>
    <property type="match status" value="1"/>
</dbReference>
<dbReference type="InterPro" id="IPR006671">
    <property type="entry name" value="Cyclin_N"/>
</dbReference>
<evidence type="ECO:0000256" key="4">
    <source>
        <dbReference type="RuleBase" id="RU000383"/>
    </source>
</evidence>
<evidence type="ECO:0000256" key="1">
    <source>
        <dbReference type="ARBA" id="ARBA00022618"/>
    </source>
</evidence>
<evidence type="ECO:0000313" key="7">
    <source>
        <dbReference type="Proteomes" id="UP000245591"/>
    </source>
</evidence>
<dbReference type="InterPro" id="IPR013763">
    <property type="entry name" value="Cyclin-like_dom"/>
</dbReference>
<feature type="domain" description="Cyclin-like" evidence="5">
    <location>
        <begin position="293"/>
        <end position="412"/>
    </location>
</feature>
<name>A0A2U1JF33_SMIAN</name>
<sequence>MDLRKNIPIAPKLPSLSSFLPHTILPHLSSGISDALEYQSSSYILKPSSIPRKRSLSKHHLSILLPPNPIQHKAKRFKPFDPDFSDITIVDHPSPDYFPQGHTNPRLFSASSSHVPTLPRLIDSLPSSSQLTAVNSTPLSLDKHYDFNYSCLDLHFSIHEHFLSLLDSQHALYSIFNYLPNHSLLNKRMRPILIDWLTEVAADYRLHINTLHLGIYLFDNFMSKTSNVPPNKLQCYGAACLYTAIKMEETKSIKLREMTSIAQGAFSLNELRDAEIQVLNAAGWNLNISTISMFLGNFCTSLIPSNALHTSSLPNTSFDSFIFGIASDFAGIVLHCTDCLDFSYSQIAASCYYLASLISQKKSYDFLYTQNHFDSKPSRSITNRQHLPPDFTFSELTECIDTVYQIISKIFSIFRNHPYSQPTTNYQNFCCFDPSSLDSNTLCSLALDYEQFKYKKQISSNLPQSDGWSYQPYYPTLLNNIQTCFKEGLLK</sequence>
<feature type="domain" description="Cyclin-like" evidence="5">
    <location>
        <begin position="195"/>
        <end position="280"/>
    </location>
</feature>
<dbReference type="PANTHER" id="PTHR10177">
    <property type="entry name" value="CYCLINS"/>
    <property type="match status" value="1"/>
</dbReference>
<keyword evidence="7" id="KW-1185">Reference proteome</keyword>
<dbReference type="EMBL" id="MBFU01000007">
    <property type="protein sequence ID" value="PWA03712.1"/>
    <property type="molecule type" value="Genomic_DNA"/>
</dbReference>
<gene>
    <name evidence="6" type="ORF">BB558_000127</name>
</gene>
<comment type="caution">
    <text evidence="6">The sequence shown here is derived from an EMBL/GenBank/DDBJ whole genome shotgun (WGS) entry which is preliminary data.</text>
</comment>
<protein>
    <recommendedName>
        <fullName evidence="5">Cyclin-like domain-containing protein</fullName>
    </recommendedName>
</protein>
<keyword evidence="3" id="KW-0131">Cell cycle</keyword>
<dbReference type="AlphaFoldDB" id="A0A2U1JF33"/>
<dbReference type="InterPro" id="IPR039361">
    <property type="entry name" value="Cyclin"/>
</dbReference>
<proteinExistence type="inferred from homology"/>
<dbReference type="Proteomes" id="UP000245591">
    <property type="component" value="Unassembled WGS sequence"/>
</dbReference>
<evidence type="ECO:0000259" key="5">
    <source>
        <dbReference type="SMART" id="SM00385"/>
    </source>
</evidence>
<evidence type="ECO:0000313" key="6">
    <source>
        <dbReference type="EMBL" id="PWA03712.1"/>
    </source>
</evidence>